<evidence type="ECO:0000313" key="3">
    <source>
        <dbReference type="EMBL" id="TMW60166.1"/>
    </source>
</evidence>
<evidence type="ECO:0000256" key="1">
    <source>
        <dbReference type="SAM" id="MobiDB-lite"/>
    </source>
</evidence>
<dbReference type="AlphaFoldDB" id="A0A8K1FF49"/>
<feature type="compositionally biased region" description="Polar residues" evidence="1">
    <location>
        <begin position="511"/>
        <end position="532"/>
    </location>
</feature>
<feature type="compositionally biased region" description="Polar residues" evidence="1">
    <location>
        <begin position="180"/>
        <end position="190"/>
    </location>
</feature>
<feature type="compositionally biased region" description="Basic residues" evidence="1">
    <location>
        <begin position="565"/>
        <end position="580"/>
    </location>
</feature>
<dbReference type="Proteomes" id="UP000794436">
    <property type="component" value="Unassembled WGS sequence"/>
</dbReference>
<comment type="caution">
    <text evidence="3">The sequence shown here is derived from an EMBL/GenBank/DDBJ whole genome shotgun (WGS) entry which is preliminary data.</text>
</comment>
<feature type="compositionally biased region" description="Low complexity" evidence="1">
    <location>
        <begin position="7"/>
        <end position="28"/>
    </location>
</feature>
<dbReference type="EMBL" id="SPLM01000108">
    <property type="protein sequence ID" value="TMW60166.1"/>
    <property type="molecule type" value="Genomic_DNA"/>
</dbReference>
<accession>A0A8K1FF49</accession>
<reference evidence="3" key="1">
    <citation type="submission" date="2019-03" db="EMBL/GenBank/DDBJ databases">
        <title>Long read genome sequence of the mycoparasitic Pythium oligandrum ATCC 38472 isolated from sugarbeet rhizosphere.</title>
        <authorList>
            <person name="Gaulin E."/>
        </authorList>
    </citation>
    <scope>NUCLEOTIDE SEQUENCE</scope>
    <source>
        <strain evidence="3">ATCC 38472_TT</strain>
    </source>
</reference>
<dbReference type="InterPro" id="IPR011993">
    <property type="entry name" value="PH-like_dom_sf"/>
</dbReference>
<dbReference type="SUPFAM" id="SSF50729">
    <property type="entry name" value="PH domain-like"/>
    <property type="match status" value="1"/>
</dbReference>
<gene>
    <name evidence="3" type="ORF">Poli38472_000208</name>
</gene>
<protein>
    <recommendedName>
        <fullName evidence="2">PH domain-containing protein</fullName>
    </recommendedName>
</protein>
<feature type="region of interest" description="Disordered" evidence="1">
    <location>
        <begin position="1"/>
        <end position="41"/>
    </location>
</feature>
<feature type="region of interest" description="Disordered" evidence="1">
    <location>
        <begin position="172"/>
        <end position="252"/>
    </location>
</feature>
<organism evidence="3 4">
    <name type="scientific">Pythium oligandrum</name>
    <name type="common">Mycoparasitic fungus</name>
    <dbReference type="NCBI Taxonomy" id="41045"/>
    <lineage>
        <taxon>Eukaryota</taxon>
        <taxon>Sar</taxon>
        <taxon>Stramenopiles</taxon>
        <taxon>Oomycota</taxon>
        <taxon>Peronosporomycetes</taxon>
        <taxon>Pythiales</taxon>
        <taxon>Pythiaceae</taxon>
        <taxon>Pythium</taxon>
    </lineage>
</organism>
<evidence type="ECO:0000259" key="2">
    <source>
        <dbReference type="PROSITE" id="PS50003"/>
    </source>
</evidence>
<dbReference type="Gene3D" id="3.10.450.50">
    <property type="match status" value="1"/>
</dbReference>
<feature type="domain" description="PH" evidence="2">
    <location>
        <begin position="50"/>
        <end position="170"/>
    </location>
</feature>
<keyword evidence="4" id="KW-1185">Reference proteome</keyword>
<dbReference type="PANTHER" id="PTHR31723">
    <property type="entry name" value="PATHOGENESIS-RELATED FAMILY PROTEIN"/>
    <property type="match status" value="1"/>
</dbReference>
<feature type="compositionally biased region" description="Low complexity" evidence="1">
    <location>
        <begin position="222"/>
        <end position="234"/>
    </location>
</feature>
<dbReference type="InterPro" id="IPR053218">
    <property type="entry name" value="Pathogen-related_defense"/>
</dbReference>
<dbReference type="Gene3D" id="2.30.29.30">
    <property type="entry name" value="Pleckstrin-homology domain (PH domain)/Phosphotyrosine-binding domain (PTB)"/>
    <property type="match status" value="1"/>
</dbReference>
<dbReference type="InterPro" id="IPR001849">
    <property type="entry name" value="PH_domain"/>
</dbReference>
<evidence type="ECO:0000313" key="4">
    <source>
        <dbReference type="Proteomes" id="UP000794436"/>
    </source>
</evidence>
<dbReference type="OrthoDB" id="65445at2759"/>
<dbReference type="InterPro" id="IPR032710">
    <property type="entry name" value="NTF2-like_dom_sf"/>
</dbReference>
<feature type="region of interest" description="Disordered" evidence="1">
    <location>
        <begin position="511"/>
        <end position="580"/>
    </location>
</feature>
<name>A0A8K1FF49_PYTOL</name>
<dbReference type="SMART" id="SM00233">
    <property type="entry name" value="PH"/>
    <property type="match status" value="1"/>
</dbReference>
<dbReference type="PROSITE" id="PS50003">
    <property type="entry name" value="PH_DOMAIN"/>
    <property type="match status" value="1"/>
</dbReference>
<proteinExistence type="predicted"/>
<sequence>MLRSHKSNQSLLSEASSGSSGSRTSTDPSLDRSIHSRWQSHSGDANEPVVVVQKGYMLIKKGMLKGYEKRFYFLTQRSADLFSFKDELHFDAWFSAGLPLRLIGGNKGNSQFPTFVCTVLRADRSGDNAALDRGIAVLSGTQDKCVSHKFLADTAESCENWIQAFHRIQVSRRENRRTGSDASADSNSTMGPARSVHAPHSSSDSFEQPLLSSRVSRHSDVSDSQSQHSGPSSHNNRSNGGPGSVIGASASAPPPANAGNVLLFVPAAGSAISISDSKLAKAKKEIEELAAQGVKRPMRGGMDDFKTIKWRYGVPEYALADLEYMKGKIRDHEATPLESYVETCCQTFLMEATHKSKYAEWTSVRQEYFYVQVNDGEKIPGHSIMENDLFGMLYLNDYEVDMELRDGEEKKDPRAILAEAFTQGFPMEVLDVFTQPPQCHFSWRHWGRFTGRYRGVRGDGSLIDLRGFGQMHIDSGRIVNLRLFFKQRDLFDQLNKVAKKLAEKQGVVLGATSSTPSRPVRQASGNLGSYSSRRGAPKVPERAPERVPDHLIGDFTQDHPAPRHPERHHSGHRAQHASAA</sequence>
<dbReference type="PANTHER" id="PTHR31723:SF10">
    <property type="entry name" value="PATHOGEN-RELATED PROTEIN"/>
    <property type="match status" value="1"/>
</dbReference>
<feature type="compositionally biased region" description="Basic and acidic residues" evidence="1">
    <location>
        <begin position="539"/>
        <end position="564"/>
    </location>
</feature>
<dbReference type="SUPFAM" id="SSF54427">
    <property type="entry name" value="NTF2-like"/>
    <property type="match status" value="1"/>
</dbReference>